<dbReference type="Gene3D" id="2.60.40.10">
    <property type="entry name" value="Immunoglobulins"/>
    <property type="match status" value="1"/>
</dbReference>
<dbReference type="GO" id="GO:0030313">
    <property type="term" value="C:cell envelope"/>
    <property type="evidence" value="ECO:0007669"/>
    <property type="project" value="UniProtKB-SubCell"/>
</dbReference>
<evidence type="ECO:0000256" key="2">
    <source>
        <dbReference type="SAM" id="MobiDB-lite"/>
    </source>
</evidence>
<accession>A0AA96ZYH6</accession>
<organism evidence="5 6">
    <name type="scientific">Streptococcus suivaginalis</name>
    <dbReference type="NCBI Taxonomy" id="3028082"/>
    <lineage>
        <taxon>Bacteria</taxon>
        <taxon>Bacillati</taxon>
        <taxon>Bacillota</taxon>
        <taxon>Bacilli</taxon>
        <taxon>Lactobacillales</taxon>
        <taxon>Streptococcaceae</taxon>
        <taxon>Streptococcus</taxon>
    </lineage>
</organism>
<dbReference type="EMBL" id="CP118733">
    <property type="protein sequence ID" value="WNY46503.1"/>
    <property type="molecule type" value="Genomic_DNA"/>
</dbReference>
<gene>
    <name evidence="5" type="ORF">PXH68_06295</name>
</gene>
<keyword evidence="6" id="KW-1185">Reference proteome</keyword>
<dbReference type="Proteomes" id="UP001304088">
    <property type="component" value="Chromosome"/>
</dbReference>
<reference evidence="5 6" key="1">
    <citation type="submission" date="2023-02" db="EMBL/GenBank/DDBJ databases">
        <title>Streptococcus sp. Genome Sequencing and Assembly.</title>
        <authorList>
            <person name="Shore S.M."/>
            <person name="Nicholson T.L."/>
        </authorList>
    </citation>
    <scope>NUCLEOTIDE SEQUENCE [LARGE SCALE GENOMIC DNA]</scope>
    <source>
        <strain evidence="5 6">29896</strain>
    </source>
</reference>
<evidence type="ECO:0000313" key="6">
    <source>
        <dbReference type="Proteomes" id="UP001304088"/>
    </source>
</evidence>
<dbReference type="KEGG" id="ssuv:PXH68_06295"/>
<feature type="transmembrane region" description="Helical" evidence="3">
    <location>
        <begin position="20"/>
        <end position="40"/>
    </location>
</feature>
<protein>
    <submittedName>
        <fullName evidence="5">InlB B-repeat-containing protein</fullName>
    </submittedName>
</protein>
<keyword evidence="3" id="KW-1133">Transmembrane helix</keyword>
<dbReference type="InterPro" id="IPR041033">
    <property type="entry name" value="SpaA_PFL_dom_1"/>
</dbReference>
<keyword evidence="3" id="KW-0472">Membrane</keyword>
<dbReference type="Gene3D" id="2.60.40.4270">
    <property type="entry name" value="Listeria-Bacteroides repeat domain"/>
    <property type="match status" value="2"/>
</dbReference>
<evidence type="ECO:0000256" key="3">
    <source>
        <dbReference type="SAM" id="Phobius"/>
    </source>
</evidence>
<feature type="domain" description="SpaA-like prealbumin fold" evidence="4">
    <location>
        <begin position="1535"/>
        <end position="1625"/>
    </location>
</feature>
<comment type="subcellular location">
    <subcellularLocation>
        <location evidence="1">Cell envelope</location>
    </subcellularLocation>
</comment>
<feature type="transmembrane region" description="Helical" evidence="3">
    <location>
        <begin position="1676"/>
        <end position="1694"/>
    </location>
</feature>
<feature type="compositionally biased region" description="Low complexity" evidence="2">
    <location>
        <begin position="92"/>
        <end position="115"/>
    </location>
</feature>
<proteinExistence type="predicted"/>
<dbReference type="NCBIfam" id="TIGR02543">
    <property type="entry name" value="List_Bact_rpt"/>
    <property type="match status" value="1"/>
</dbReference>
<dbReference type="InterPro" id="IPR013783">
    <property type="entry name" value="Ig-like_fold"/>
</dbReference>
<feature type="region of interest" description="Disordered" evidence="2">
    <location>
        <begin position="80"/>
        <end position="130"/>
    </location>
</feature>
<evidence type="ECO:0000313" key="5">
    <source>
        <dbReference type="EMBL" id="WNY46503.1"/>
    </source>
</evidence>
<evidence type="ECO:0000259" key="4">
    <source>
        <dbReference type="Pfam" id="PF17802"/>
    </source>
</evidence>
<dbReference type="RefSeq" id="WP_248028743.1">
    <property type="nucleotide sequence ID" value="NZ_CP118733.1"/>
</dbReference>
<keyword evidence="3" id="KW-0812">Transmembrane</keyword>
<dbReference type="Pfam" id="PF17802">
    <property type="entry name" value="SpaA"/>
    <property type="match status" value="1"/>
</dbReference>
<evidence type="ECO:0000256" key="1">
    <source>
        <dbReference type="ARBA" id="ARBA00004196"/>
    </source>
</evidence>
<dbReference type="Pfam" id="PF09479">
    <property type="entry name" value="Flg_new"/>
    <property type="match status" value="3"/>
</dbReference>
<sequence length="1699" mass="192610">MDLLRKLFSAIKGTKYRRILVFLATVVVFVTTYALVLPAITLEQQQAQEQDGIHLEKQEENSEQSTLSEIEGQDPLIGQQANEQAVKHDSNTEATAVETPAATETSPAESTVSTEARTKMVPEEASPPEEEIKYLDAGSLVFEDKNWTLHADFEQEALLPVGTEIQVKELNQDSQEYAFFLDKTKEALEDKDAVAEARFYDISLEYNGQKIQPQKPMDIRIDYKSTFHLPANQGLMAVHFEEEHQEQPEFLPVEEEKEADEVSSIRFEAKGFSTYGLLSSDNRTVNRVTIDDKDYHTVKFIYQDLEGKEQEISNLIEKTDNAKLGELPQAPFKEGFRFDGWVNRETGEFVTAETPVIGDMILDGVFSPISIYTVRVQYYYVSQTSQEEVVFDTEIFQLEERDLPHLITPPESTKLLEKDSLASDTIYYAERSQLSINRGDLQRLDGLDGTEDHQVMMRLAYKPANTEFTFVYKVRDLQGSGYTTFHQVKGHGMVGSPVEPQILAFPYMEFERADSLTLDNTGSQELVHYYRRLDARLYYDSQGGSYIEPLVAPYGTTVSITSIQPIKPGFEFRGWYDNPNFTGTAKSGTVVLDKDTQLYAKWERKKVDFKIVYMREMYNNASQQIVTVYHQTKTAQAFVGETITASSQPGLTDMPFYYELDTERNQGSTTVITEDGTASLVVYYRLKRYDIVFDVEDPRFDAYIKGLPRISINGQTYRGSEYRLRGVVVGQDLSSIWPSSVDNPREVYLSGNPRPHRDGTGWYFIGWDDLRKNRPVYSTKRFELTPEVVESADNKNTVQLRAQFSFKGTKHKVEYWLQDANNPNLYQVATRFSQELYSMGNVTQKEIFGFTKLTSPPSGGYKGTTESNGSKTFRFYYKRNSFTLDYVYGSSIIKSIPNLPFGRDISSPSYSEEPTRPAGVDSDFIWRGWYEDETFNVPVQWTVMYGQNKVVYANWEKPDYTVSFDTNGGQGQFDSMTVPKYNKVYNPGAPSLDNHRFMGWYTERTGGTLYDWNRPVTGNITLYARWNPIATTYRVRYLEHNTSRQLSPDLLVEDPSLQNGQNVTVRAKGIPGYLPDQLRQTVSLHYGENLITFYYTPNTQNITYTIRYVLASNEAIEVAPTRVIDVEAGFIFAKERPVEVDKQHMRTQVGVTESMLATDYFALDDVQQIYFTSDSRKNILTFRYSDYDTAHIRVNYLDMDGNPIPGINPLYVTRKRPSAYIVQRPGIEGYSYHHSIDHQQVENKIYYQINQSQEITINLYYQKNLLIRAADKQKVYDGTALVSSGLSDLALVDGLKPTDRLTSIAYDGSQTNAGSSQTIPKEARISRSSGRTSGAANLSQDFYKITYEAGSLLVTKQPVTVTVTGQKQEKTYDGLTTRVGYEWTISDDSGLYQESDIELVADQSRYFVERKDAGTYTLDLYHLFRNSNPNFDVRFVIENGSLTIRPRQLIFTSDSAEQGYDGLELREESVAISVPTGVDYTGLVDGETVEFNVLGSQINPGKGENTFTYSFGPNTLESNYQVTVQNGQLTVYPTLNLQKTSHHWTPLAGGKFELTKWDGSQWVAVPEIDTILIDSSEGANLVGLKAGTYRLKELAAPDGFIVLTEDIYFTVAEENQSFVLTLTDQTGQAGRPEMARFNHNQPSSSTGELISYSHRLQVANQPGTALPETGGLGRHLVMGIGLVLMFGAGVSYYWKKRYY</sequence>
<name>A0AA96ZYH6_9STRE</name>
<dbReference type="InterPro" id="IPR013378">
    <property type="entry name" value="InlB-like_B-rpt"/>
</dbReference>
<dbReference type="InterPro" id="IPR042229">
    <property type="entry name" value="Listeria/Bacterioides_rpt_sf"/>
</dbReference>